<feature type="transmembrane region" description="Helical" evidence="6">
    <location>
        <begin position="43"/>
        <end position="70"/>
    </location>
</feature>
<evidence type="ECO:0000256" key="4">
    <source>
        <dbReference type="ARBA" id="ARBA00023136"/>
    </source>
</evidence>
<feature type="domain" description="Sodium/calcium exchanger membrane region" evidence="7">
    <location>
        <begin position="194"/>
        <end position="340"/>
    </location>
</feature>
<feature type="transmembrane region" description="Helical" evidence="6">
    <location>
        <begin position="253"/>
        <end position="273"/>
    </location>
</feature>
<dbReference type="Gene3D" id="1.20.1420.30">
    <property type="entry name" value="NCX, central ion-binding region"/>
    <property type="match status" value="2"/>
</dbReference>
<evidence type="ECO:0000313" key="8">
    <source>
        <dbReference type="EMBL" id="MDD9207333.1"/>
    </source>
</evidence>
<sequence>MTLLGGMSVPEAIGLFLGCAAVIGLVGTRLARVVDELADRTGLGEAVAGAVLLGMATSLSGIVVSVSAAAAGRPELAMSNALGGIAVQTLFLAVADMAHRRANLEHAAASLGNLMQGALLISLLGVLMLGRFSPEWTAVGVHPATILLFATYFFGLRLVRKTQANPMWAPARTSETKVDEPDPDSSDRSTRRLWTSFVLFALALAGSGWLLEQSAGVISDETVLGEAAVGVLLTAVATSLPELVTTVTAVRRGALTMAVAGIIGGNSFDTLFAGAADVAYRDGSIYHAVPDEVSLWVAVSLLMTTAVLMGLIRREERGPGRIGFESVSVLALYGGGVAVVVLAGS</sequence>
<evidence type="ECO:0000256" key="6">
    <source>
        <dbReference type="SAM" id="Phobius"/>
    </source>
</evidence>
<evidence type="ECO:0000313" key="9">
    <source>
        <dbReference type="Proteomes" id="UP001165561"/>
    </source>
</evidence>
<feature type="transmembrane region" description="Helical" evidence="6">
    <location>
        <begin position="223"/>
        <end position="241"/>
    </location>
</feature>
<feature type="transmembrane region" description="Helical" evidence="6">
    <location>
        <begin position="107"/>
        <end position="130"/>
    </location>
</feature>
<feature type="transmembrane region" description="Helical" evidence="6">
    <location>
        <begin position="136"/>
        <end position="159"/>
    </location>
</feature>
<dbReference type="InterPro" id="IPR004481">
    <property type="entry name" value="K/Na/Ca-exchanger"/>
</dbReference>
<accession>A0ABT5TZ38</accession>
<dbReference type="Proteomes" id="UP001165561">
    <property type="component" value="Unassembled WGS sequence"/>
</dbReference>
<evidence type="ECO:0000256" key="2">
    <source>
        <dbReference type="ARBA" id="ARBA00022692"/>
    </source>
</evidence>
<name>A0ABT5TZ38_9MICO</name>
<keyword evidence="3 6" id="KW-1133">Transmembrane helix</keyword>
<evidence type="ECO:0000256" key="3">
    <source>
        <dbReference type="ARBA" id="ARBA00022989"/>
    </source>
</evidence>
<comment type="caution">
    <text evidence="8">The sequence shown here is derived from an EMBL/GenBank/DDBJ whole genome shotgun (WGS) entry which is preliminary data.</text>
</comment>
<organism evidence="8 9">
    <name type="scientific">Georgenia halotolerans</name>
    <dbReference type="NCBI Taxonomy" id="3028317"/>
    <lineage>
        <taxon>Bacteria</taxon>
        <taxon>Bacillati</taxon>
        <taxon>Actinomycetota</taxon>
        <taxon>Actinomycetes</taxon>
        <taxon>Micrococcales</taxon>
        <taxon>Bogoriellaceae</taxon>
        <taxon>Georgenia</taxon>
    </lineage>
</organism>
<feature type="transmembrane region" description="Helical" evidence="6">
    <location>
        <begin position="293"/>
        <end position="312"/>
    </location>
</feature>
<gene>
    <name evidence="8" type="ORF">PU560_12775</name>
</gene>
<feature type="transmembrane region" description="Helical" evidence="6">
    <location>
        <begin position="324"/>
        <end position="344"/>
    </location>
</feature>
<dbReference type="PANTHER" id="PTHR10846:SF8">
    <property type="entry name" value="INNER MEMBRANE PROTEIN YRBG"/>
    <property type="match status" value="1"/>
</dbReference>
<evidence type="ECO:0000256" key="5">
    <source>
        <dbReference type="SAM" id="MobiDB-lite"/>
    </source>
</evidence>
<protein>
    <recommendedName>
        <fullName evidence="7">Sodium/calcium exchanger membrane region domain-containing protein</fullName>
    </recommendedName>
</protein>
<feature type="domain" description="Sodium/calcium exchanger membrane region" evidence="7">
    <location>
        <begin position="12"/>
        <end position="130"/>
    </location>
</feature>
<feature type="compositionally biased region" description="Basic and acidic residues" evidence="5">
    <location>
        <begin position="174"/>
        <end position="189"/>
    </location>
</feature>
<keyword evidence="4 6" id="KW-0472">Membrane</keyword>
<dbReference type="Pfam" id="PF01699">
    <property type="entry name" value="Na_Ca_ex"/>
    <property type="match status" value="2"/>
</dbReference>
<feature type="transmembrane region" description="Helical" evidence="6">
    <location>
        <begin position="193"/>
        <end position="211"/>
    </location>
</feature>
<keyword evidence="9" id="KW-1185">Reference proteome</keyword>
<dbReference type="InterPro" id="IPR044880">
    <property type="entry name" value="NCX_ion-bd_dom_sf"/>
</dbReference>
<proteinExistence type="predicted"/>
<dbReference type="InterPro" id="IPR004837">
    <property type="entry name" value="NaCa_Exmemb"/>
</dbReference>
<evidence type="ECO:0000256" key="1">
    <source>
        <dbReference type="ARBA" id="ARBA00004141"/>
    </source>
</evidence>
<evidence type="ECO:0000259" key="7">
    <source>
        <dbReference type="Pfam" id="PF01699"/>
    </source>
</evidence>
<reference evidence="8" key="1">
    <citation type="submission" date="2023-02" db="EMBL/GenBank/DDBJ databases">
        <title>Georgenia sp.10Sc9-8, isolated from a soil sample collected from the Taklamakan desert.</title>
        <authorList>
            <person name="Liu S."/>
        </authorList>
    </citation>
    <scope>NUCLEOTIDE SEQUENCE</scope>
    <source>
        <strain evidence="8">10Sc9-8</strain>
    </source>
</reference>
<feature type="region of interest" description="Disordered" evidence="5">
    <location>
        <begin position="169"/>
        <end position="189"/>
    </location>
</feature>
<keyword evidence="2 6" id="KW-0812">Transmembrane</keyword>
<feature type="transmembrane region" description="Helical" evidence="6">
    <location>
        <begin position="12"/>
        <end position="31"/>
    </location>
</feature>
<dbReference type="PANTHER" id="PTHR10846">
    <property type="entry name" value="SODIUM/POTASSIUM/CALCIUM EXCHANGER"/>
    <property type="match status" value="1"/>
</dbReference>
<comment type="subcellular location">
    <subcellularLocation>
        <location evidence="1">Membrane</location>
        <topology evidence="1">Multi-pass membrane protein</topology>
    </subcellularLocation>
</comment>
<dbReference type="EMBL" id="JARACI010001086">
    <property type="protein sequence ID" value="MDD9207333.1"/>
    <property type="molecule type" value="Genomic_DNA"/>
</dbReference>